<dbReference type="KEGG" id="rue:DT065_08760"/>
<dbReference type="OrthoDB" id="2375382at2"/>
<accession>A0A345C3Z6</accession>
<dbReference type="AlphaFoldDB" id="A0A345C3Z6"/>
<gene>
    <name evidence="1" type="ORF">DT065_08760</name>
</gene>
<evidence type="ECO:0000313" key="2">
    <source>
        <dbReference type="Proteomes" id="UP000252100"/>
    </source>
</evidence>
<reference evidence="1 2" key="1">
    <citation type="journal article" date="2018" name="J. Microbiol.">
        <title>Salicibibacter kimchii gen. nov., sp. nov., a moderately halophilic and alkalitolerant bacterium in the family Bacillaceae, isolated from kimchi.</title>
        <authorList>
            <person name="Jang J.Y."/>
            <person name="Oh Y.J."/>
            <person name="Lim S.K."/>
            <person name="Park H.K."/>
            <person name="Lee C."/>
            <person name="Kim J.Y."/>
            <person name="Lee M.A."/>
            <person name="Choi H.J."/>
        </authorList>
    </citation>
    <scope>NUCLEOTIDE SEQUENCE [LARGE SCALE GENOMIC DNA]</scope>
    <source>
        <strain evidence="1 2">NKC1-1</strain>
    </source>
</reference>
<organism evidence="1 2">
    <name type="scientific">Salicibibacter kimchii</name>
    <dbReference type="NCBI Taxonomy" id="2099786"/>
    <lineage>
        <taxon>Bacteria</taxon>
        <taxon>Bacillati</taxon>
        <taxon>Bacillota</taxon>
        <taxon>Bacilli</taxon>
        <taxon>Bacillales</taxon>
        <taxon>Bacillaceae</taxon>
        <taxon>Salicibibacter</taxon>
    </lineage>
</organism>
<protein>
    <submittedName>
        <fullName evidence="1">Uncharacterized protein</fullName>
    </submittedName>
</protein>
<dbReference type="EMBL" id="CP031092">
    <property type="protein sequence ID" value="AXF57927.1"/>
    <property type="molecule type" value="Genomic_DNA"/>
</dbReference>
<keyword evidence="2" id="KW-1185">Reference proteome</keyword>
<dbReference type="Proteomes" id="UP000252100">
    <property type="component" value="Chromosome"/>
</dbReference>
<proteinExistence type="predicted"/>
<sequence>MRFIYTPKHRSWLNQIERWFSILSRDRINPRASFHAVEDLVYRWTQ</sequence>
<name>A0A345C3Z6_9BACI</name>
<evidence type="ECO:0000313" key="1">
    <source>
        <dbReference type="EMBL" id="AXF57927.1"/>
    </source>
</evidence>